<dbReference type="Gene3D" id="3.30.160.60">
    <property type="entry name" value="Classic Zinc Finger"/>
    <property type="match status" value="3"/>
</dbReference>
<dbReference type="GO" id="GO:0000978">
    <property type="term" value="F:RNA polymerase II cis-regulatory region sequence-specific DNA binding"/>
    <property type="evidence" value="ECO:0007669"/>
    <property type="project" value="TreeGrafter"/>
</dbReference>
<gene>
    <name evidence="8" type="ORF">SPPG_01382</name>
</gene>
<evidence type="ECO:0000313" key="8">
    <source>
        <dbReference type="EMBL" id="KND03932.1"/>
    </source>
</evidence>
<dbReference type="GO" id="GO:0000981">
    <property type="term" value="F:DNA-binding transcription factor activity, RNA polymerase II-specific"/>
    <property type="evidence" value="ECO:0007669"/>
    <property type="project" value="TreeGrafter"/>
</dbReference>
<name>A0A0L0HS70_SPIPD</name>
<dbReference type="AlphaFoldDB" id="A0A0L0HS70"/>
<sequence>MQYPQYSYPTAGGLEVTPPYYSVPPPLTNERLYTYHSESKHVPQPETYFDSHEHPSALEPLQISEQSVLSSYDTSYDSILPSLSSSKPGTSSHTYHIDTMDAGSSTEVHLPYGIHYAPSSSHVQYLHTPQAQASSPIIHVQEPEVIEKLPSTGSSSSDNTQNLKPKGSTSGRRRPWQGTLQFSASGRPRSKPMSQVMSSGLLDPVTGVLQTGDALAASFSVAEKVKKTYPCREEGCGKIFSRMFNLKSHMLTHTGARPFPCDHCDLTFRRKHDLIRHTRSLHSDTKPFSCPICHQVFARTDALKRHMLVEEKNAMELSASPPRAGTGHQANSKPPPARQSPSFGTD</sequence>
<accession>A0A0L0HS70</accession>
<reference evidence="8 9" key="1">
    <citation type="submission" date="2009-08" db="EMBL/GenBank/DDBJ databases">
        <title>The Genome Sequence of Spizellomyces punctatus strain DAOM BR117.</title>
        <authorList>
            <consortium name="The Broad Institute Genome Sequencing Platform"/>
            <person name="Russ C."/>
            <person name="Cuomo C."/>
            <person name="Shea T."/>
            <person name="Young S.K."/>
            <person name="Zeng Q."/>
            <person name="Koehrsen M."/>
            <person name="Haas B."/>
            <person name="Borodovsky M."/>
            <person name="Guigo R."/>
            <person name="Alvarado L."/>
            <person name="Berlin A."/>
            <person name="Bochicchio J."/>
            <person name="Borenstein D."/>
            <person name="Chapman S."/>
            <person name="Chen Z."/>
            <person name="Engels R."/>
            <person name="Freedman E."/>
            <person name="Gellesch M."/>
            <person name="Goldberg J."/>
            <person name="Griggs A."/>
            <person name="Gujja S."/>
            <person name="Heiman D."/>
            <person name="Hepburn T."/>
            <person name="Howarth C."/>
            <person name="Jen D."/>
            <person name="Larson L."/>
            <person name="Lewis B."/>
            <person name="Mehta T."/>
            <person name="Park D."/>
            <person name="Pearson M."/>
            <person name="Roberts A."/>
            <person name="Saif S."/>
            <person name="Shenoy N."/>
            <person name="Sisk P."/>
            <person name="Stolte C."/>
            <person name="Sykes S."/>
            <person name="Thomson T."/>
            <person name="Walk T."/>
            <person name="White J."/>
            <person name="Yandava C."/>
            <person name="Burger G."/>
            <person name="Gray M.W."/>
            <person name="Holland P.W.H."/>
            <person name="King N."/>
            <person name="Lang F.B.F."/>
            <person name="Roger A.J."/>
            <person name="Ruiz-Trillo I."/>
            <person name="Lander E."/>
            <person name="Nusbaum C."/>
        </authorList>
    </citation>
    <scope>NUCLEOTIDE SEQUENCE [LARGE SCALE GENOMIC DNA]</scope>
    <source>
        <strain evidence="8 9">DAOM BR117</strain>
    </source>
</reference>
<dbReference type="SMART" id="SM00355">
    <property type="entry name" value="ZnF_C2H2"/>
    <property type="match status" value="3"/>
</dbReference>
<dbReference type="InterPro" id="IPR013087">
    <property type="entry name" value="Znf_C2H2_type"/>
</dbReference>
<feature type="region of interest" description="Disordered" evidence="6">
    <location>
        <begin position="314"/>
        <end position="346"/>
    </location>
</feature>
<feature type="region of interest" description="Disordered" evidence="6">
    <location>
        <begin position="149"/>
        <end position="198"/>
    </location>
</feature>
<dbReference type="Proteomes" id="UP000053201">
    <property type="component" value="Unassembled WGS sequence"/>
</dbReference>
<dbReference type="Pfam" id="PF00096">
    <property type="entry name" value="zf-C2H2"/>
    <property type="match status" value="3"/>
</dbReference>
<feature type="domain" description="C2H2-type" evidence="7">
    <location>
        <begin position="259"/>
        <end position="287"/>
    </location>
</feature>
<evidence type="ECO:0000256" key="3">
    <source>
        <dbReference type="ARBA" id="ARBA00022771"/>
    </source>
</evidence>
<dbReference type="InterPro" id="IPR036236">
    <property type="entry name" value="Znf_C2H2_sf"/>
</dbReference>
<organism evidence="8 9">
    <name type="scientific">Spizellomyces punctatus (strain DAOM BR117)</name>
    <dbReference type="NCBI Taxonomy" id="645134"/>
    <lineage>
        <taxon>Eukaryota</taxon>
        <taxon>Fungi</taxon>
        <taxon>Fungi incertae sedis</taxon>
        <taxon>Chytridiomycota</taxon>
        <taxon>Chytridiomycota incertae sedis</taxon>
        <taxon>Chytridiomycetes</taxon>
        <taxon>Spizellomycetales</taxon>
        <taxon>Spizellomycetaceae</taxon>
        <taxon>Spizellomyces</taxon>
    </lineage>
</organism>
<protein>
    <recommendedName>
        <fullName evidence="7">C2H2-type domain-containing protein</fullName>
    </recommendedName>
</protein>
<evidence type="ECO:0000259" key="7">
    <source>
        <dbReference type="PROSITE" id="PS50157"/>
    </source>
</evidence>
<feature type="compositionally biased region" description="Polar residues" evidence="6">
    <location>
        <begin position="151"/>
        <end position="170"/>
    </location>
</feature>
<feature type="domain" description="C2H2-type" evidence="7">
    <location>
        <begin position="229"/>
        <end position="258"/>
    </location>
</feature>
<keyword evidence="2" id="KW-0677">Repeat</keyword>
<dbReference type="InParanoid" id="A0A0L0HS70"/>
<dbReference type="PROSITE" id="PS00028">
    <property type="entry name" value="ZINC_FINGER_C2H2_1"/>
    <property type="match status" value="2"/>
</dbReference>
<dbReference type="VEuPathDB" id="FungiDB:SPPG_01382"/>
<dbReference type="OrthoDB" id="8117402at2759"/>
<dbReference type="SUPFAM" id="SSF57667">
    <property type="entry name" value="beta-beta-alpha zinc fingers"/>
    <property type="match status" value="2"/>
</dbReference>
<dbReference type="GO" id="GO:0008270">
    <property type="term" value="F:zinc ion binding"/>
    <property type="evidence" value="ECO:0007669"/>
    <property type="project" value="UniProtKB-KW"/>
</dbReference>
<dbReference type="PANTHER" id="PTHR23235">
    <property type="entry name" value="KRUEPPEL-LIKE TRANSCRIPTION FACTOR"/>
    <property type="match status" value="1"/>
</dbReference>
<dbReference type="EMBL" id="KQ257451">
    <property type="protein sequence ID" value="KND03932.1"/>
    <property type="molecule type" value="Genomic_DNA"/>
</dbReference>
<dbReference type="PANTHER" id="PTHR23235:SF120">
    <property type="entry name" value="KRUPPEL-LIKE FACTOR 15"/>
    <property type="match status" value="1"/>
</dbReference>
<dbReference type="eggNOG" id="KOG1721">
    <property type="taxonomic scope" value="Eukaryota"/>
</dbReference>
<dbReference type="RefSeq" id="XP_016611971.1">
    <property type="nucleotide sequence ID" value="XM_016749702.1"/>
</dbReference>
<keyword evidence="3 5" id="KW-0863">Zinc-finger</keyword>
<dbReference type="FunFam" id="3.30.160.60:FF:000125">
    <property type="entry name" value="Putative zinc finger protein 143"/>
    <property type="match status" value="1"/>
</dbReference>
<evidence type="ECO:0000256" key="2">
    <source>
        <dbReference type="ARBA" id="ARBA00022737"/>
    </source>
</evidence>
<dbReference type="PROSITE" id="PS50157">
    <property type="entry name" value="ZINC_FINGER_C2H2_2"/>
    <property type="match status" value="2"/>
</dbReference>
<keyword evidence="4" id="KW-0862">Zinc</keyword>
<dbReference type="FunFam" id="3.30.160.60:FF:000100">
    <property type="entry name" value="Zinc finger 45-like"/>
    <property type="match status" value="1"/>
</dbReference>
<dbReference type="GeneID" id="27685048"/>
<evidence type="ECO:0000256" key="5">
    <source>
        <dbReference type="PROSITE-ProRule" id="PRU00042"/>
    </source>
</evidence>
<evidence type="ECO:0000313" key="9">
    <source>
        <dbReference type="Proteomes" id="UP000053201"/>
    </source>
</evidence>
<keyword evidence="9" id="KW-1185">Reference proteome</keyword>
<dbReference type="OMA" id="SHPPRIQ"/>
<evidence type="ECO:0000256" key="1">
    <source>
        <dbReference type="ARBA" id="ARBA00022723"/>
    </source>
</evidence>
<proteinExistence type="predicted"/>
<keyword evidence="1" id="KW-0479">Metal-binding</keyword>
<evidence type="ECO:0000256" key="6">
    <source>
        <dbReference type="SAM" id="MobiDB-lite"/>
    </source>
</evidence>
<evidence type="ECO:0000256" key="4">
    <source>
        <dbReference type="ARBA" id="ARBA00022833"/>
    </source>
</evidence>
<dbReference type="STRING" id="645134.A0A0L0HS70"/>